<evidence type="ECO:0000256" key="6">
    <source>
        <dbReference type="ARBA" id="ARBA00023163"/>
    </source>
</evidence>
<feature type="domain" description="Homeobox" evidence="10">
    <location>
        <begin position="577"/>
        <end position="640"/>
    </location>
</feature>
<dbReference type="PROSITE" id="PS50071">
    <property type="entry name" value="HOMEOBOX_2"/>
    <property type="match status" value="1"/>
</dbReference>
<dbReference type="GO" id="GO:0005634">
    <property type="term" value="C:nucleus"/>
    <property type="evidence" value="ECO:0007669"/>
    <property type="project" value="UniProtKB-SubCell"/>
</dbReference>
<feature type="DNA-binding region" description="Homeobox" evidence="8">
    <location>
        <begin position="579"/>
        <end position="641"/>
    </location>
</feature>
<dbReference type="SMART" id="SM00389">
    <property type="entry name" value="HOX"/>
    <property type="match status" value="1"/>
</dbReference>
<dbReference type="AlphaFoldDB" id="A0AAD1ZXP3"/>
<evidence type="ECO:0000256" key="2">
    <source>
        <dbReference type="ARBA" id="ARBA00006454"/>
    </source>
</evidence>
<evidence type="ECO:0000256" key="4">
    <source>
        <dbReference type="ARBA" id="ARBA00023125"/>
    </source>
</evidence>
<dbReference type="InterPro" id="IPR008422">
    <property type="entry name" value="KN_HD"/>
</dbReference>
<sequence length="784" mass="85960">MRRSKIFLYRQDSQQFIGKNMNQDRDKLRIQQNLAQFSVHDGLTYEPVQLRSCSNGNTRYESSEYCSEMLCFSANSQALLGHKDDVLVQEPNSRLGEASFGDFSHTMSSTFNPSATMSGDPQCFSTWKNSASQSSGDWMADPCPALVGTLSGPLKMIQTGYHESHSSLINSSGDVSTLNGQKPYGNLHCNSSLYQSALQDATLDNSRTTGLNLASLRQNNDKETSQASWAVGGSELLLLPAYADQLRLKSGVEWCGELEYGESKIIDRDHTTTANVNSNSQALSLSLSSVPSPKVHMEQTVEIDISANLHSRDVSLNNVPFLSSNPKFSCDNKVSESFPQDMVGNLTLAHRNSGPLGPFTGYATILKSSKFLKPAQQLMDDLCNCENSKHIVMHKASPEKTLEEVGVSDDSVCALGPVPIAIPGDSGGSSFTFHSSIGKSQEPGGMSSTVDSHWSEYLQNKAKLLYMKDEVYRRYKQYHQQMQMVVSSFESVAGLSAATPHISVGLKTVSRHFRCLKNVIANQIRSVSNALGEDLSSLTAGTSSSKGDMSGSRLKFVDKSFQKQKDGCYTGFIEPQQHVWRPQRGLPERAVSVLRAWLFDHFLHPYPTDTDKHMLATQTGLTRNQVSNWFINARVRVWKPMVEEIHMLETKGMTETGSNASKTDGKSSTEGSKLNGIQSFNTHGITAVSDKQMDCSRISPSEGQGDELSADLWNHKKRSRVEYHIPGSMDGSFMGFMPYHRGGIEIGGLGAVSLTLGLRQSAGEFPTTAARGSSKTEYGGLDHS</sequence>
<evidence type="ECO:0000256" key="5">
    <source>
        <dbReference type="ARBA" id="ARBA00023155"/>
    </source>
</evidence>
<evidence type="ECO:0000256" key="7">
    <source>
        <dbReference type="ARBA" id="ARBA00023242"/>
    </source>
</evidence>
<dbReference type="Proteomes" id="UP000834106">
    <property type="component" value="Chromosome 14"/>
</dbReference>
<accession>A0AAD1ZXP3</accession>
<dbReference type="EMBL" id="OU503049">
    <property type="protein sequence ID" value="CAI9776466.1"/>
    <property type="molecule type" value="Genomic_DNA"/>
</dbReference>
<dbReference type="InterPro" id="IPR050224">
    <property type="entry name" value="TALE_homeobox"/>
</dbReference>
<comment type="subcellular location">
    <subcellularLocation>
        <location evidence="1 8">Nucleus</location>
    </subcellularLocation>
</comment>
<evidence type="ECO:0000259" key="10">
    <source>
        <dbReference type="PROSITE" id="PS50071"/>
    </source>
</evidence>
<keyword evidence="7 8" id="KW-0539">Nucleus</keyword>
<evidence type="ECO:0000313" key="11">
    <source>
        <dbReference type="EMBL" id="CAI9776466.1"/>
    </source>
</evidence>
<dbReference type="PANTHER" id="PTHR11850">
    <property type="entry name" value="HOMEOBOX PROTEIN TRANSCRIPTION FACTORS"/>
    <property type="match status" value="1"/>
</dbReference>
<dbReference type="InterPro" id="IPR001356">
    <property type="entry name" value="HD"/>
</dbReference>
<feature type="region of interest" description="Disordered" evidence="9">
    <location>
        <begin position="652"/>
        <end position="676"/>
    </location>
</feature>
<dbReference type="SMART" id="SM00574">
    <property type="entry name" value="POX"/>
    <property type="match status" value="1"/>
</dbReference>
<keyword evidence="5 8" id="KW-0371">Homeobox</keyword>
<evidence type="ECO:0000256" key="8">
    <source>
        <dbReference type="PROSITE-ProRule" id="PRU00108"/>
    </source>
</evidence>
<evidence type="ECO:0000313" key="12">
    <source>
        <dbReference type="Proteomes" id="UP000834106"/>
    </source>
</evidence>
<dbReference type="GO" id="GO:0006355">
    <property type="term" value="P:regulation of DNA-templated transcription"/>
    <property type="evidence" value="ECO:0007669"/>
    <property type="project" value="InterPro"/>
</dbReference>
<keyword evidence="12" id="KW-1185">Reference proteome</keyword>
<evidence type="ECO:0000256" key="1">
    <source>
        <dbReference type="ARBA" id="ARBA00004123"/>
    </source>
</evidence>
<dbReference type="FunFam" id="1.10.10.60:FF:000117">
    <property type="entry name" value="BEL1-like homeodomain protein 9"/>
    <property type="match status" value="1"/>
</dbReference>
<organism evidence="11 12">
    <name type="scientific">Fraxinus pennsylvanica</name>
    <dbReference type="NCBI Taxonomy" id="56036"/>
    <lineage>
        <taxon>Eukaryota</taxon>
        <taxon>Viridiplantae</taxon>
        <taxon>Streptophyta</taxon>
        <taxon>Embryophyta</taxon>
        <taxon>Tracheophyta</taxon>
        <taxon>Spermatophyta</taxon>
        <taxon>Magnoliopsida</taxon>
        <taxon>eudicotyledons</taxon>
        <taxon>Gunneridae</taxon>
        <taxon>Pentapetalae</taxon>
        <taxon>asterids</taxon>
        <taxon>lamiids</taxon>
        <taxon>Lamiales</taxon>
        <taxon>Oleaceae</taxon>
        <taxon>Oleeae</taxon>
        <taxon>Fraxinus</taxon>
    </lineage>
</organism>
<comment type="similarity">
    <text evidence="2">Belongs to the TALE/BELL homeobox family.</text>
</comment>
<dbReference type="Gene3D" id="1.10.10.60">
    <property type="entry name" value="Homeodomain-like"/>
    <property type="match status" value="1"/>
</dbReference>
<keyword evidence="4 8" id="KW-0238">DNA-binding</keyword>
<dbReference type="InterPro" id="IPR009057">
    <property type="entry name" value="Homeodomain-like_sf"/>
</dbReference>
<dbReference type="InterPro" id="IPR006563">
    <property type="entry name" value="POX_dom"/>
</dbReference>
<dbReference type="CDD" id="cd00086">
    <property type="entry name" value="homeodomain"/>
    <property type="match status" value="1"/>
</dbReference>
<evidence type="ECO:0000256" key="3">
    <source>
        <dbReference type="ARBA" id="ARBA00023015"/>
    </source>
</evidence>
<proteinExistence type="inferred from homology"/>
<keyword evidence="6" id="KW-0804">Transcription</keyword>
<protein>
    <recommendedName>
        <fullName evidence="10">Homeobox domain-containing protein</fullName>
    </recommendedName>
</protein>
<keyword evidence="3" id="KW-0805">Transcription regulation</keyword>
<feature type="compositionally biased region" description="Polar residues" evidence="9">
    <location>
        <begin position="653"/>
        <end position="676"/>
    </location>
</feature>
<evidence type="ECO:0000256" key="9">
    <source>
        <dbReference type="SAM" id="MobiDB-lite"/>
    </source>
</evidence>
<dbReference type="GO" id="GO:0003677">
    <property type="term" value="F:DNA binding"/>
    <property type="evidence" value="ECO:0007669"/>
    <property type="project" value="UniProtKB-UniRule"/>
</dbReference>
<reference evidence="11" key="1">
    <citation type="submission" date="2023-05" db="EMBL/GenBank/DDBJ databases">
        <authorList>
            <person name="Huff M."/>
        </authorList>
    </citation>
    <scope>NUCLEOTIDE SEQUENCE</scope>
</reference>
<dbReference type="SUPFAM" id="SSF46689">
    <property type="entry name" value="Homeodomain-like"/>
    <property type="match status" value="1"/>
</dbReference>
<name>A0AAD1ZXP3_9LAMI</name>
<dbReference type="Pfam" id="PF07526">
    <property type="entry name" value="POX"/>
    <property type="match status" value="1"/>
</dbReference>
<gene>
    <name evidence="11" type="ORF">FPE_LOCUS23896</name>
</gene>
<dbReference type="Pfam" id="PF05920">
    <property type="entry name" value="Homeobox_KN"/>
    <property type="match status" value="1"/>
</dbReference>